<dbReference type="InterPro" id="IPR038330">
    <property type="entry name" value="TspO/MBR-related_sf"/>
</dbReference>
<comment type="similarity">
    <text evidence="2">Belongs to the TspO/BZRP family.</text>
</comment>
<accession>A0A1I3Y977</accession>
<name>A0A1I3Y977_9PROT</name>
<dbReference type="GO" id="GO:0033013">
    <property type="term" value="P:tetrapyrrole metabolic process"/>
    <property type="evidence" value="ECO:0007669"/>
    <property type="project" value="UniProtKB-ARBA"/>
</dbReference>
<dbReference type="Proteomes" id="UP000199473">
    <property type="component" value="Unassembled WGS sequence"/>
</dbReference>
<feature type="transmembrane region" description="Helical" evidence="6">
    <location>
        <begin position="100"/>
        <end position="120"/>
    </location>
</feature>
<evidence type="ECO:0000256" key="2">
    <source>
        <dbReference type="ARBA" id="ARBA00007524"/>
    </source>
</evidence>
<dbReference type="OrthoDB" id="9795496at2"/>
<dbReference type="PANTHER" id="PTHR10057:SF0">
    <property type="entry name" value="TRANSLOCATOR PROTEIN"/>
    <property type="match status" value="1"/>
</dbReference>
<feature type="transmembrane region" description="Helical" evidence="6">
    <location>
        <begin position="46"/>
        <end position="66"/>
    </location>
</feature>
<evidence type="ECO:0000256" key="3">
    <source>
        <dbReference type="ARBA" id="ARBA00022692"/>
    </source>
</evidence>
<dbReference type="EMBL" id="FOSQ01000001">
    <property type="protein sequence ID" value="SFK28365.1"/>
    <property type="molecule type" value="Genomic_DNA"/>
</dbReference>
<evidence type="ECO:0000256" key="5">
    <source>
        <dbReference type="ARBA" id="ARBA00023136"/>
    </source>
</evidence>
<dbReference type="AlphaFoldDB" id="A0A1I3Y977"/>
<dbReference type="CDD" id="cd15904">
    <property type="entry name" value="TSPO_MBR"/>
    <property type="match status" value="1"/>
</dbReference>
<evidence type="ECO:0000313" key="7">
    <source>
        <dbReference type="EMBL" id="SFK28365.1"/>
    </source>
</evidence>
<keyword evidence="4 6" id="KW-1133">Transmembrane helix</keyword>
<proteinExistence type="inferred from homology"/>
<evidence type="ECO:0000256" key="1">
    <source>
        <dbReference type="ARBA" id="ARBA00004141"/>
    </source>
</evidence>
<dbReference type="Gene3D" id="1.20.1260.100">
    <property type="entry name" value="TspO/MBR protein"/>
    <property type="match status" value="1"/>
</dbReference>
<dbReference type="InterPro" id="IPR004307">
    <property type="entry name" value="TspO_MBR"/>
</dbReference>
<comment type="subcellular location">
    <subcellularLocation>
        <location evidence="1">Membrane</location>
        <topology evidence="1">Multi-pass membrane protein</topology>
    </subcellularLocation>
</comment>
<evidence type="ECO:0000313" key="8">
    <source>
        <dbReference type="Proteomes" id="UP000199473"/>
    </source>
</evidence>
<reference evidence="7 8" key="1">
    <citation type="submission" date="2016-10" db="EMBL/GenBank/DDBJ databases">
        <authorList>
            <person name="de Groot N.N."/>
        </authorList>
    </citation>
    <scope>NUCLEOTIDE SEQUENCE [LARGE SCALE GENOMIC DNA]</scope>
    <source>
        <strain evidence="7 8">DSM 19981</strain>
    </source>
</reference>
<evidence type="ECO:0000256" key="6">
    <source>
        <dbReference type="SAM" id="Phobius"/>
    </source>
</evidence>
<feature type="transmembrane region" description="Helical" evidence="6">
    <location>
        <begin position="126"/>
        <end position="145"/>
    </location>
</feature>
<gene>
    <name evidence="7" type="ORF">SAMN02745775_1011081</name>
</gene>
<protein>
    <submittedName>
        <fullName evidence="7">TspO and MBR related proteins</fullName>
    </submittedName>
</protein>
<dbReference type="RefSeq" id="WP_092956485.1">
    <property type="nucleotide sequence ID" value="NZ_FOSQ01000001.1"/>
</dbReference>
<dbReference type="STRING" id="1123062.SAMN02745775_1011081"/>
<keyword evidence="5 6" id="KW-0472">Membrane</keyword>
<dbReference type="GO" id="GO:0016020">
    <property type="term" value="C:membrane"/>
    <property type="evidence" value="ECO:0007669"/>
    <property type="project" value="UniProtKB-SubCell"/>
</dbReference>
<dbReference type="PIRSF" id="PIRSF005859">
    <property type="entry name" value="PBR"/>
    <property type="match status" value="1"/>
</dbReference>
<sequence>MDWQSILGLLGFFAVCFAAACTGAIFKPGAWYDRLDRPSWLPPDWAFPVAWSLLYIMIAVAAWLVWRVEGFGLALGVWAVQLGLNALWSVLFFGVRRLGLALAEAMALWASILGCVVTFAPASPAAAWLMVPYLAWVTFACVLNFSMWRRNPGPHPVITMAEMKAPPRRYQRG</sequence>
<evidence type="ECO:0000256" key="4">
    <source>
        <dbReference type="ARBA" id="ARBA00022989"/>
    </source>
</evidence>
<feature type="transmembrane region" description="Helical" evidence="6">
    <location>
        <begin position="6"/>
        <end position="26"/>
    </location>
</feature>
<feature type="transmembrane region" description="Helical" evidence="6">
    <location>
        <begin position="72"/>
        <end position="93"/>
    </location>
</feature>
<organism evidence="7 8">
    <name type="scientific">Falsiroseomonas stagni DSM 19981</name>
    <dbReference type="NCBI Taxonomy" id="1123062"/>
    <lineage>
        <taxon>Bacteria</taxon>
        <taxon>Pseudomonadati</taxon>
        <taxon>Pseudomonadota</taxon>
        <taxon>Alphaproteobacteria</taxon>
        <taxon>Acetobacterales</taxon>
        <taxon>Roseomonadaceae</taxon>
        <taxon>Falsiroseomonas</taxon>
    </lineage>
</organism>
<keyword evidence="3 6" id="KW-0812">Transmembrane</keyword>
<dbReference type="PANTHER" id="PTHR10057">
    <property type="entry name" value="PERIPHERAL-TYPE BENZODIAZEPINE RECEPTOR"/>
    <property type="match status" value="1"/>
</dbReference>
<keyword evidence="8" id="KW-1185">Reference proteome</keyword>
<dbReference type="FunFam" id="1.20.1260.100:FF:000001">
    <property type="entry name" value="translocator protein 2"/>
    <property type="match status" value="1"/>
</dbReference>
<dbReference type="Pfam" id="PF03073">
    <property type="entry name" value="TspO_MBR"/>
    <property type="match status" value="1"/>
</dbReference>